<dbReference type="InterPro" id="IPR050740">
    <property type="entry name" value="Aldehyde_DH_Superfamily"/>
</dbReference>
<reference evidence="5" key="1">
    <citation type="submission" date="2023-07" db="EMBL/GenBank/DDBJ databases">
        <title>Verminephrobacter genomes.</title>
        <authorList>
            <person name="Lund M.B."/>
        </authorList>
    </citation>
    <scope>NUCLEOTIDE SEQUENCE [LARGE SCALE GENOMIC DNA]</scope>
    <source>
        <strain evidence="5">AtM5-05</strain>
    </source>
</reference>
<dbReference type="InterPro" id="IPR016160">
    <property type="entry name" value="Ald_DH_CS_CYS"/>
</dbReference>
<dbReference type="CDD" id="cd07103">
    <property type="entry name" value="ALDH_F5_SSADH_GabD"/>
    <property type="match status" value="1"/>
</dbReference>
<dbReference type="InterPro" id="IPR016162">
    <property type="entry name" value="Ald_DH_N"/>
</dbReference>
<dbReference type="SUPFAM" id="SSF53720">
    <property type="entry name" value="ALDH-like"/>
    <property type="match status" value="1"/>
</dbReference>
<dbReference type="Gene3D" id="3.40.309.10">
    <property type="entry name" value="Aldehyde Dehydrogenase, Chain A, domain 2"/>
    <property type="match status" value="1"/>
</dbReference>
<sequence>MHALTHSAAAGLHPALDRLSDRGLLRECAYIGGRWSAGGGEKFAVTDPASGMLLARVDALGAADARRAIDAASGALPEWKGMLPAARSELLRQWHAQVQSAREDLALLITLEQGKPLAQARGEVAYAASFIAYYADEALRVNVEGVTSHLPDARMWLQREPVGVAALLTPWNFPCALLTRKAAAALAAGCTVVSHPSSHTPLSALALAELAGRAGLPPGVFNIVTGDAGPIAETYCSDGRVRAISFTGSTEIGRIVARAAASSVKRVVMELGGHAPLIVFDDADLGRAVDIALDAKFATSGQDCLAANRIYVQRRLYARFCTAFAHRAAGLRVGEGLDEAVDIGPLMHAGVKRKAQAQIADALQRGARQLTPQRAVPGPLFLAPTVLADVPDAALIMREETFAPVAALCPFDTEDEVLARANDTEYGLAAYVVTRDGARAARMANALDYGMVAINRVKMTGAPVPFGGMKQSGIGREGSRHGLEAFTDLKYICLDLQREHTLSNGDPHHA</sequence>
<protein>
    <submittedName>
        <fullName evidence="4">NAD-dependent succinate-semialdehyde dehydrogenase</fullName>
    </submittedName>
</protein>
<dbReference type="PANTHER" id="PTHR43353">
    <property type="entry name" value="SUCCINATE-SEMIALDEHYDE DEHYDROGENASE, MITOCHONDRIAL"/>
    <property type="match status" value="1"/>
</dbReference>
<keyword evidence="5" id="KW-1185">Reference proteome</keyword>
<dbReference type="Proteomes" id="UP001208935">
    <property type="component" value="Unassembled WGS sequence"/>
</dbReference>
<dbReference type="InterPro" id="IPR016163">
    <property type="entry name" value="Ald_DH_C"/>
</dbReference>
<comment type="similarity">
    <text evidence="1">Belongs to the aldehyde dehydrogenase family.</text>
</comment>
<evidence type="ECO:0000256" key="2">
    <source>
        <dbReference type="ARBA" id="ARBA00023002"/>
    </source>
</evidence>
<gene>
    <name evidence="4" type="ORF">D5039_20045</name>
</gene>
<keyword evidence="2" id="KW-0560">Oxidoreductase</keyword>
<evidence type="ECO:0000313" key="4">
    <source>
        <dbReference type="EMBL" id="MCW5323349.1"/>
    </source>
</evidence>
<dbReference type="PANTHER" id="PTHR43353:SF5">
    <property type="entry name" value="SUCCINATE-SEMIALDEHYDE DEHYDROGENASE, MITOCHONDRIAL"/>
    <property type="match status" value="1"/>
</dbReference>
<dbReference type="InterPro" id="IPR015590">
    <property type="entry name" value="Aldehyde_DH_dom"/>
</dbReference>
<comment type="caution">
    <text evidence="4">The sequence shown here is derived from an EMBL/GenBank/DDBJ whole genome shotgun (WGS) entry which is preliminary data.</text>
</comment>
<dbReference type="RefSeq" id="WP_265283240.1">
    <property type="nucleotide sequence ID" value="NZ_QZCW01000004.1"/>
</dbReference>
<evidence type="ECO:0000256" key="1">
    <source>
        <dbReference type="ARBA" id="ARBA00009986"/>
    </source>
</evidence>
<proteinExistence type="inferred from homology"/>
<dbReference type="EMBL" id="QZCW01000004">
    <property type="protein sequence ID" value="MCW5323349.1"/>
    <property type="molecule type" value="Genomic_DNA"/>
</dbReference>
<evidence type="ECO:0000259" key="3">
    <source>
        <dbReference type="Pfam" id="PF00171"/>
    </source>
</evidence>
<accession>A0ABT3KYD9</accession>
<dbReference type="InterPro" id="IPR016161">
    <property type="entry name" value="Ald_DH/histidinol_DH"/>
</dbReference>
<organism evidence="4 5">
    <name type="scientific">Verminephrobacter aporrectodeae subsp. tuberculatae</name>
    <dbReference type="NCBI Taxonomy" id="1110392"/>
    <lineage>
        <taxon>Bacteria</taxon>
        <taxon>Pseudomonadati</taxon>
        <taxon>Pseudomonadota</taxon>
        <taxon>Betaproteobacteria</taxon>
        <taxon>Burkholderiales</taxon>
        <taxon>Comamonadaceae</taxon>
        <taxon>Verminephrobacter</taxon>
    </lineage>
</organism>
<dbReference type="Gene3D" id="3.40.605.10">
    <property type="entry name" value="Aldehyde Dehydrogenase, Chain A, domain 1"/>
    <property type="match status" value="1"/>
</dbReference>
<dbReference type="PROSITE" id="PS00070">
    <property type="entry name" value="ALDEHYDE_DEHYDR_CYS"/>
    <property type="match status" value="1"/>
</dbReference>
<dbReference type="Pfam" id="PF00171">
    <property type="entry name" value="Aldedh"/>
    <property type="match status" value="1"/>
</dbReference>
<name>A0ABT3KYD9_9BURK</name>
<feature type="domain" description="Aldehyde dehydrogenase" evidence="3">
    <location>
        <begin position="35"/>
        <end position="492"/>
    </location>
</feature>
<evidence type="ECO:0000313" key="5">
    <source>
        <dbReference type="Proteomes" id="UP001208935"/>
    </source>
</evidence>